<accession>A0A2T3YUV6</accession>
<reference evidence="2 3" key="1">
    <citation type="submission" date="2016-07" db="EMBL/GenBank/DDBJ databases">
        <title>Multiple horizontal gene transfer events from other fungi enriched the ability of initially mycotrophic Trichoderma (Ascomycota) to feed on dead plant biomass.</title>
        <authorList>
            <consortium name="DOE Joint Genome Institute"/>
            <person name="Aerts A."/>
            <person name="Atanasova L."/>
            <person name="Chenthamara K."/>
            <person name="Zhang J."/>
            <person name="Grujic M."/>
            <person name="Henrissat B."/>
            <person name="Kuo A."/>
            <person name="Salamov A."/>
            <person name="Lipzen A."/>
            <person name="Labutti K."/>
            <person name="Barry K."/>
            <person name="Miao Y."/>
            <person name="Rahimi M.J."/>
            <person name="Shen Q."/>
            <person name="Grigoriev I.V."/>
            <person name="Kubicek C.P."/>
            <person name="Druzhinina I.S."/>
        </authorList>
    </citation>
    <scope>NUCLEOTIDE SEQUENCE [LARGE SCALE GENOMIC DNA]</scope>
    <source>
        <strain evidence="2 3">CBS 433.97</strain>
    </source>
</reference>
<dbReference type="EMBL" id="KZ679270">
    <property type="protein sequence ID" value="PTB36335.1"/>
    <property type="molecule type" value="Genomic_DNA"/>
</dbReference>
<dbReference type="SUPFAM" id="SSF54909">
    <property type="entry name" value="Dimeric alpha+beta barrel"/>
    <property type="match status" value="1"/>
</dbReference>
<dbReference type="Pfam" id="PF07876">
    <property type="entry name" value="Dabb"/>
    <property type="match status" value="1"/>
</dbReference>
<dbReference type="InterPro" id="IPR011008">
    <property type="entry name" value="Dimeric_a/b-barrel"/>
</dbReference>
<sequence length="67" mass="7407">MAVGACEPDQRSQGFDFAARFEFASLEDMRYYDDVCPAHQALKAAARGLEVNGLMTIYFKELLTGGI</sequence>
<dbReference type="AlphaFoldDB" id="A0A2T3YUV6"/>
<evidence type="ECO:0000313" key="2">
    <source>
        <dbReference type="EMBL" id="PTB36335.1"/>
    </source>
</evidence>
<name>A0A2T3YUV6_TRIA4</name>
<evidence type="ECO:0000259" key="1">
    <source>
        <dbReference type="PROSITE" id="PS51502"/>
    </source>
</evidence>
<dbReference type="InterPro" id="IPR013097">
    <property type="entry name" value="Dabb"/>
</dbReference>
<gene>
    <name evidence="2" type="ORF">M441DRAFT_61806</name>
</gene>
<feature type="domain" description="Stress-response A/B barrel" evidence="1">
    <location>
        <begin position="1"/>
        <end position="59"/>
    </location>
</feature>
<dbReference type="PROSITE" id="PS51502">
    <property type="entry name" value="S_R_A_B_BARREL"/>
    <property type="match status" value="1"/>
</dbReference>
<evidence type="ECO:0000313" key="3">
    <source>
        <dbReference type="Proteomes" id="UP000240493"/>
    </source>
</evidence>
<keyword evidence="3" id="KW-1185">Reference proteome</keyword>
<dbReference type="Gene3D" id="3.30.70.100">
    <property type="match status" value="1"/>
</dbReference>
<proteinExistence type="predicted"/>
<dbReference type="Proteomes" id="UP000240493">
    <property type="component" value="Unassembled WGS sequence"/>
</dbReference>
<dbReference type="OrthoDB" id="3830014at2759"/>
<protein>
    <recommendedName>
        <fullName evidence="1">Stress-response A/B barrel domain-containing protein</fullName>
    </recommendedName>
</protein>
<organism evidence="2 3">
    <name type="scientific">Trichoderma asperellum (strain ATCC 204424 / CBS 433.97 / NBRC 101777)</name>
    <dbReference type="NCBI Taxonomy" id="1042311"/>
    <lineage>
        <taxon>Eukaryota</taxon>
        <taxon>Fungi</taxon>
        <taxon>Dikarya</taxon>
        <taxon>Ascomycota</taxon>
        <taxon>Pezizomycotina</taxon>
        <taxon>Sordariomycetes</taxon>
        <taxon>Hypocreomycetidae</taxon>
        <taxon>Hypocreales</taxon>
        <taxon>Hypocreaceae</taxon>
        <taxon>Trichoderma</taxon>
    </lineage>
</organism>